<protein>
    <recommendedName>
        <fullName evidence="4">PGG domain-containing protein</fullName>
    </recommendedName>
</protein>
<dbReference type="Proteomes" id="UP000233551">
    <property type="component" value="Unassembled WGS sequence"/>
</dbReference>
<comment type="caution">
    <text evidence="2">The sequence shown here is derived from an EMBL/GenBank/DDBJ whole genome shotgun (WGS) entry which is preliminary data.</text>
</comment>
<evidence type="ECO:0008006" key="4">
    <source>
        <dbReference type="Google" id="ProtNLM"/>
    </source>
</evidence>
<reference evidence="2 3" key="1">
    <citation type="submission" date="2017-11" db="EMBL/GenBank/DDBJ databases">
        <title>De-novo sequencing of pomegranate (Punica granatum L.) genome.</title>
        <authorList>
            <person name="Akparov Z."/>
            <person name="Amiraslanov A."/>
            <person name="Hajiyeva S."/>
            <person name="Abbasov M."/>
            <person name="Kaur K."/>
            <person name="Hamwieh A."/>
            <person name="Solovyev V."/>
            <person name="Salamov A."/>
            <person name="Braich B."/>
            <person name="Kosarev P."/>
            <person name="Mahmoud A."/>
            <person name="Hajiyev E."/>
            <person name="Babayeva S."/>
            <person name="Izzatullayeva V."/>
            <person name="Mammadov A."/>
            <person name="Mammadov A."/>
            <person name="Sharifova S."/>
            <person name="Ojaghi J."/>
            <person name="Eynullazada K."/>
            <person name="Bayramov B."/>
            <person name="Abdulazimova A."/>
            <person name="Shahmuradov I."/>
        </authorList>
    </citation>
    <scope>NUCLEOTIDE SEQUENCE [LARGE SCALE GENOMIC DNA]</scope>
    <source>
        <strain evidence="3">cv. AG2017</strain>
        <tissue evidence="2">Leaf</tissue>
    </source>
</reference>
<gene>
    <name evidence="2" type="ORF">CRG98_022053</name>
</gene>
<dbReference type="AlphaFoldDB" id="A0A2I0JMS5"/>
<name>A0A2I0JMS5_PUNGR</name>
<proteinExistence type="predicted"/>
<evidence type="ECO:0000313" key="2">
    <source>
        <dbReference type="EMBL" id="PKI57582.1"/>
    </source>
</evidence>
<evidence type="ECO:0000256" key="1">
    <source>
        <dbReference type="SAM" id="Phobius"/>
    </source>
</evidence>
<keyword evidence="1" id="KW-1133">Transmembrane helix</keyword>
<keyword evidence="1" id="KW-0472">Membrane</keyword>
<feature type="transmembrane region" description="Helical" evidence="1">
    <location>
        <begin position="141"/>
        <end position="158"/>
    </location>
</feature>
<sequence>MCGNITYNVNLTEQESSQPGTRRETALLAAAKSGIEETVDAILDRFLKAIEDEDNQKKNLRKRVVHESVFCHVDANGNSALHLASPYDQDRHWLLPGPALQMKWEVLWHQALEGEFAFSVFAISSLAALCTSILRNKLENATYLIFAVMCLPVTLFAIAELPFYLYTISSFTIASRLHCAFFVPSRPKLHMPSFSARKSLILSPPLPHTVLPVYSLFYVVGMRILGDWRKPGGRSRKEGLDRSGLPGRRAVDFYHNAMADGTDEGRLCLRCPRSDIRCSAHGSQQSPNLGCEGT</sequence>
<organism evidence="2 3">
    <name type="scientific">Punica granatum</name>
    <name type="common">Pomegranate</name>
    <dbReference type="NCBI Taxonomy" id="22663"/>
    <lineage>
        <taxon>Eukaryota</taxon>
        <taxon>Viridiplantae</taxon>
        <taxon>Streptophyta</taxon>
        <taxon>Embryophyta</taxon>
        <taxon>Tracheophyta</taxon>
        <taxon>Spermatophyta</taxon>
        <taxon>Magnoliopsida</taxon>
        <taxon>eudicotyledons</taxon>
        <taxon>Gunneridae</taxon>
        <taxon>Pentapetalae</taxon>
        <taxon>rosids</taxon>
        <taxon>malvids</taxon>
        <taxon>Myrtales</taxon>
        <taxon>Lythraceae</taxon>
        <taxon>Punica</taxon>
    </lineage>
</organism>
<keyword evidence="1" id="KW-0812">Transmembrane</keyword>
<evidence type="ECO:0000313" key="3">
    <source>
        <dbReference type="Proteomes" id="UP000233551"/>
    </source>
</evidence>
<dbReference type="EMBL" id="PGOL01001504">
    <property type="protein sequence ID" value="PKI57582.1"/>
    <property type="molecule type" value="Genomic_DNA"/>
</dbReference>
<accession>A0A2I0JMS5</accession>
<dbReference type="STRING" id="22663.A0A2I0JMS5"/>
<keyword evidence="3" id="KW-1185">Reference proteome</keyword>